<keyword evidence="1" id="KW-0472">Membrane</keyword>
<reference evidence="2 3" key="1">
    <citation type="journal article" date="2012" name="Stand. Genomic Sci.">
        <title>Complete genome sequence of Terriglobus saanensis type strain SP1PR4(T), an Acidobacteria from tundra soil.</title>
        <authorList>
            <person name="Rawat S.R."/>
            <person name="Mannisto M.K."/>
            <person name="Starovoytov V."/>
            <person name="Goodwin L."/>
            <person name="Nolan M."/>
            <person name="Hauser L."/>
            <person name="Land M."/>
            <person name="Davenport K.W."/>
            <person name="Woyke T."/>
            <person name="Haggblom M.M."/>
        </authorList>
    </citation>
    <scope>NUCLEOTIDE SEQUENCE</scope>
    <source>
        <strain evidence="3">ATCC BAA-1853 / DSM 23119 / SP1PR4</strain>
    </source>
</reference>
<organism evidence="2 3">
    <name type="scientific">Terriglobus saanensis (strain ATCC BAA-1853 / DSM 23119 / SP1PR4)</name>
    <dbReference type="NCBI Taxonomy" id="401053"/>
    <lineage>
        <taxon>Bacteria</taxon>
        <taxon>Pseudomonadati</taxon>
        <taxon>Acidobacteriota</taxon>
        <taxon>Terriglobia</taxon>
        <taxon>Terriglobales</taxon>
        <taxon>Acidobacteriaceae</taxon>
        <taxon>Terriglobus</taxon>
    </lineage>
</organism>
<accession>E8V0L6</accession>
<gene>
    <name evidence="2" type="ordered locus">AciPR4_0241</name>
</gene>
<protein>
    <submittedName>
        <fullName evidence="2">Uncharacterized protein</fullName>
    </submittedName>
</protein>
<feature type="transmembrane region" description="Helical" evidence="1">
    <location>
        <begin position="15"/>
        <end position="36"/>
    </location>
</feature>
<dbReference type="EMBL" id="CP002467">
    <property type="protein sequence ID" value="ADV81079.1"/>
    <property type="molecule type" value="Genomic_DNA"/>
</dbReference>
<evidence type="ECO:0000313" key="2">
    <source>
        <dbReference type="EMBL" id="ADV81079.1"/>
    </source>
</evidence>
<keyword evidence="1" id="KW-1133">Transmembrane helix</keyword>
<dbReference type="HOGENOM" id="CLU_3334102_0_0_0"/>
<name>E8V0L6_TERSS</name>
<keyword evidence="3" id="KW-1185">Reference proteome</keyword>
<proteinExistence type="predicted"/>
<evidence type="ECO:0000313" key="3">
    <source>
        <dbReference type="Proteomes" id="UP000006844"/>
    </source>
</evidence>
<keyword evidence="1" id="KW-0812">Transmembrane</keyword>
<evidence type="ECO:0000256" key="1">
    <source>
        <dbReference type="SAM" id="Phobius"/>
    </source>
</evidence>
<dbReference type="KEGG" id="tsa:AciPR4_0241"/>
<dbReference type="Proteomes" id="UP000006844">
    <property type="component" value="Chromosome"/>
</dbReference>
<dbReference type="AlphaFoldDB" id="E8V0L6"/>
<sequence length="38" mass="4151">MMDLGKIKASCSLEVPGRLVLALAIVLATFLIRYFLSP</sequence>